<gene>
    <name evidence="6" type="ORF">SKAU_G00228400</name>
</gene>
<evidence type="ECO:0000256" key="4">
    <source>
        <dbReference type="ARBA" id="ARBA00038161"/>
    </source>
</evidence>
<dbReference type="GO" id="GO:0032233">
    <property type="term" value="P:positive regulation of actin filament bundle assembly"/>
    <property type="evidence" value="ECO:0007669"/>
    <property type="project" value="TreeGrafter"/>
</dbReference>
<feature type="compositionally biased region" description="Pro residues" evidence="5">
    <location>
        <begin position="828"/>
        <end position="838"/>
    </location>
</feature>
<evidence type="ECO:0008006" key="8">
    <source>
        <dbReference type="Google" id="ProtNLM"/>
    </source>
</evidence>
<protein>
    <recommendedName>
        <fullName evidence="8">Synaptopodin</fullName>
    </recommendedName>
</protein>
<feature type="region of interest" description="Disordered" evidence="5">
    <location>
        <begin position="643"/>
        <end position="674"/>
    </location>
</feature>
<feature type="compositionally biased region" description="Low complexity" evidence="5">
    <location>
        <begin position="401"/>
        <end position="412"/>
    </location>
</feature>
<reference evidence="6" key="1">
    <citation type="journal article" date="2023" name="Science">
        <title>Genome structures resolve the early diversification of teleost fishes.</title>
        <authorList>
            <person name="Parey E."/>
            <person name="Louis A."/>
            <person name="Montfort J."/>
            <person name="Bouchez O."/>
            <person name="Roques C."/>
            <person name="Iampietro C."/>
            <person name="Lluch J."/>
            <person name="Castinel A."/>
            <person name="Donnadieu C."/>
            <person name="Desvignes T."/>
            <person name="Floi Bucao C."/>
            <person name="Jouanno E."/>
            <person name="Wen M."/>
            <person name="Mejri S."/>
            <person name="Dirks R."/>
            <person name="Jansen H."/>
            <person name="Henkel C."/>
            <person name="Chen W.J."/>
            <person name="Zahm M."/>
            <person name="Cabau C."/>
            <person name="Klopp C."/>
            <person name="Thompson A.W."/>
            <person name="Robinson-Rechavi M."/>
            <person name="Braasch I."/>
            <person name="Lecointre G."/>
            <person name="Bobe J."/>
            <person name="Postlethwait J.H."/>
            <person name="Berthelot C."/>
            <person name="Roest Crollius H."/>
            <person name="Guiguen Y."/>
        </authorList>
    </citation>
    <scope>NUCLEOTIDE SEQUENCE</scope>
    <source>
        <tissue evidence="6">Blood</tissue>
    </source>
</reference>
<keyword evidence="2" id="KW-0963">Cytoplasm</keyword>
<comment type="subcellular location">
    <subcellularLocation>
        <location evidence="1">Cytoplasm</location>
    </subcellularLocation>
</comment>
<feature type="region of interest" description="Disordered" evidence="5">
    <location>
        <begin position="456"/>
        <end position="482"/>
    </location>
</feature>
<evidence type="ECO:0000313" key="6">
    <source>
        <dbReference type="EMBL" id="KAJ8351364.1"/>
    </source>
</evidence>
<feature type="compositionally biased region" description="Pro residues" evidence="5">
    <location>
        <begin position="748"/>
        <end position="760"/>
    </location>
</feature>
<organism evidence="6 7">
    <name type="scientific">Synaphobranchus kaupii</name>
    <name type="common">Kaup's arrowtooth eel</name>
    <dbReference type="NCBI Taxonomy" id="118154"/>
    <lineage>
        <taxon>Eukaryota</taxon>
        <taxon>Metazoa</taxon>
        <taxon>Chordata</taxon>
        <taxon>Craniata</taxon>
        <taxon>Vertebrata</taxon>
        <taxon>Euteleostomi</taxon>
        <taxon>Actinopterygii</taxon>
        <taxon>Neopterygii</taxon>
        <taxon>Teleostei</taxon>
        <taxon>Anguilliformes</taxon>
        <taxon>Synaphobranchidae</taxon>
        <taxon>Synaphobranchus</taxon>
    </lineage>
</organism>
<evidence type="ECO:0000256" key="5">
    <source>
        <dbReference type="SAM" id="MobiDB-lite"/>
    </source>
</evidence>
<dbReference type="EMBL" id="JAINUF010000008">
    <property type="protein sequence ID" value="KAJ8351364.1"/>
    <property type="molecule type" value="Genomic_DNA"/>
</dbReference>
<evidence type="ECO:0000256" key="1">
    <source>
        <dbReference type="ARBA" id="ARBA00004496"/>
    </source>
</evidence>
<dbReference type="AlphaFoldDB" id="A0A9Q1F556"/>
<dbReference type="PANTHER" id="PTHR24217:SF13">
    <property type="entry name" value="SYNAPTOPODIN"/>
    <property type="match status" value="1"/>
</dbReference>
<comment type="similarity">
    <text evidence="4">Belongs to the synaptopodin family.</text>
</comment>
<feature type="compositionally biased region" description="Low complexity" evidence="5">
    <location>
        <begin position="648"/>
        <end position="659"/>
    </location>
</feature>
<evidence type="ECO:0000313" key="7">
    <source>
        <dbReference type="Proteomes" id="UP001152622"/>
    </source>
</evidence>
<feature type="compositionally biased region" description="Basic and acidic residues" evidence="5">
    <location>
        <begin position="148"/>
        <end position="164"/>
    </location>
</feature>
<feature type="compositionally biased region" description="Basic and acidic residues" evidence="5">
    <location>
        <begin position="39"/>
        <end position="51"/>
    </location>
</feature>
<evidence type="ECO:0000256" key="3">
    <source>
        <dbReference type="ARBA" id="ARBA00022553"/>
    </source>
</evidence>
<dbReference type="OrthoDB" id="8943025at2759"/>
<sequence>MEEGHQLVRYGMGGVGPPTLGRSQSLQGRHGPPALRSDPPWKDRVRGEGQDSRVAMVKPAVISGTTQTNRKTSLTRSVSLSDKELREARDRSQIIAAQLNFQSNANSRGVQLFNRRKQRVNAFTRTSYGQGAGQGGDGHLRQPVTWEEKHAEREDSQSDCRNNDSDPAQSPGVVKEGGEKMEEERVEPVPLEGIPATCVEEERYQDLSEQCEVREPTPKEDMPHELTPIEVAAIEETPTEPMPCEVKDCEATPCTATLPEATPPDDIETTAVLADVDERAEVVTPAEVTNGCHVTPNTTCVTLSLVKQAPTIINRTARPFGSTATVRSPEDFPPPPSCVTPPLPRIYSPPPPAFSPPPPMTYSAPPLSAYSDPNPPAYSNTIPQAYSSSTQLAYSSPTAQSYSNPSPPAYSNRTPQVYAYPAPPAYSSPPPLSRVISPSPCLPQYGLASVPRPTYVPELLGDRQPDAPIKTGILEDGKSRRATRKSMFTFQEKPKVAPNPELLSLVQGVDERKKGPSLPEHTLEEELLALGAEASNFLPKGGDDGGTGLEVTAMPEWSSCLKSSGARVRQEPKVEQGLTNVSGKGAELFARRQSRMERFTMESAGGAYGRAPSPTASLPPSWTFPSNMPGRVKAMVDVSNSNIGSSVKAPPARTAKPRPGVAKAPVPPRPESPVLENGCTKLEMEISRHQPYQLNSSLFIFNPTRDPMSSLPKAAPPPKPILDRAHVRQTSLTNTPPPLSPHFTSPAPFRPFSPQVPPSPVNGGGFPDLRSNCTAPPPWPGTAYAASPVSARSPERMAAPRSIVQAPRPTFSAKKAGIEPQTRRESLPTPPMPKPTTPIPMATPTTSQQLRRFSSPEGLEARCQSPLAGPDAKANRRLLAQNIINAAKRKNSPSPGGQNGRAACLSPFQPTLTSPPPTPTRSARSPVRLYATRSLTDSDASLESEDSGLRSPGLRSYNTCPRGWGGSLRIKRGSIPADL</sequence>
<feature type="region of interest" description="Disordered" evidence="5">
    <location>
        <begin position="1"/>
        <end position="52"/>
    </location>
</feature>
<evidence type="ECO:0000256" key="2">
    <source>
        <dbReference type="ARBA" id="ARBA00022490"/>
    </source>
</evidence>
<proteinExistence type="inferred from homology"/>
<accession>A0A9Q1F556</accession>
<feature type="compositionally biased region" description="Pro residues" evidence="5">
    <location>
        <begin position="331"/>
        <end position="344"/>
    </location>
</feature>
<dbReference type="GO" id="GO:0005634">
    <property type="term" value="C:nucleus"/>
    <property type="evidence" value="ECO:0007669"/>
    <property type="project" value="TreeGrafter"/>
</dbReference>
<feature type="region of interest" description="Disordered" evidence="5">
    <location>
        <begin position="320"/>
        <end position="344"/>
    </location>
</feature>
<feature type="region of interest" description="Disordered" evidence="5">
    <location>
        <begin position="389"/>
        <end position="416"/>
    </location>
</feature>
<dbReference type="PANTHER" id="PTHR24217">
    <property type="entry name" value="PUTATIVE-RELATED"/>
    <property type="match status" value="1"/>
</dbReference>
<keyword evidence="7" id="KW-1185">Reference proteome</keyword>
<dbReference type="GO" id="GO:0030018">
    <property type="term" value="C:Z disc"/>
    <property type="evidence" value="ECO:0007669"/>
    <property type="project" value="TreeGrafter"/>
</dbReference>
<comment type="caution">
    <text evidence="6">The sequence shown here is derived from an EMBL/GenBank/DDBJ whole genome shotgun (WGS) entry which is preliminary data.</text>
</comment>
<dbReference type="InterPro" id="IPR051976">
    <property type="entry name" value="Synaptopodin_domain"/>
</dbReference>
<keyword evidence="3" id="KW-0597">Phosphoprotein</keyword>
<dbReference type="GO" id="GO:0003779">
    <property type="term" value="F:actin binding"/>
    <property type="evidence" value="ECO:0007669"/>
    <property type="project" value="TreeGrafter"/>
</dbReference>
<feature type="region of interest" description="Disordered" evidence="5">
    <location>
        <begin position="148"/>
        <end position="186"/>
    </location>
</feature>
<dbReference type="GO" id="GO:0015629">
    <property type="term" value="C:actin cytoskeleton"/>
    <property type="evidence" value="ECO:0007669"/>
    <property type="project" value="TreeGrafter"/>
</dbReference>
<feature type="compositionally biased region" description="Polar residues" evidence="5">
    <location>
        <begin position="389"/>
        <end position="400"/>
    </location>
</feature>
<feature type="region of interest" description="Disordered" evidence="5">
    <location>
        <begin position="731"/>
        <end position="958"/>
    </location>
</feature>
<dbReference type="Proteomes" id="UP001152622">
    <property type="component" value="Chromosome 8"/>
</dbReference>
<feature type="compositionally biased region" description="Basic and acidic residues" evidence="5">
    <location>
        <begin position="176"/>
        <end position="186"/>
    </location>
</feature>
<name>A0A9Q1F556_SYNKA</name>